<dbReference type="AlphaFoldDB" id="A0A9P6WN58"/>
<evidence type="ECO:0000313" key="1">
    <source>
        <dbReference type="EMBL" id="KAG0690055.1"/>
    </source>
</evidence>
<reference evidence="1" key="1">
    <citation type="submission" date="2020-11" db="EMBL/GenBank/DDBJ databases">
        <title>Kefir isolates.</title>
        <authorList>
            <person name="Marcisauskas S."/>
            <person name="Kim Y."/>
            <person name="Blasche S."/>
        </authorList>
    </citation>
    <scope>NUCLEOTIDE SEQUENCE</scope>
    <source>
        <strain evidence="1">Olga-1</strain>
    </source>
</reference>
<dbReference type="Pfam" id="PF00022">
    <property type="entry name" value="Actin"/>
    <property type="match status" value="1"/>
</dbReference>
<dbReference type="SUPFAM" id="SSF53067">
    <property type="entry name" value="Actin-like ATPase domain"/>
    <property type="match status" value="1"/>
</dbReference>
<dbReference type="PANTHER" id="PTHR11937">
    <property type="entry name" value="ACTIN"/>
    <property type="match status" value="1"/>
</dbReference>
<keyword evidence="2" id="KW-1185">Reference proteome</keyword>
<sequence length="205" mass="23023">MVCIGSGSSNGIIIDIGWTRTTVVAVFDNRVLQNYTKFTNRAGFRLHYELLNSLKVEDLNIDRISFRDLENSITMLENIEDDSDKMITCGPYLVKKRVFSGVISELYFTNNQNCEDDELPIVELIAELIDGLPIDLKSILASRMIITGGISNLAGFRSKMSSKLNNRITQEVGEISSLGDWAGASIYSTIMKKLKKSDSLWEIRK</sequence>
<protein>
    <submittedName>
        <fullName evidence="1">Uncharacterized protein</fullName>
    </submittedName>
</protein>
<proteinExistence type="predicted"/>
<dbReference type="InterPro" id="IPR004000">
    <property type="entry name" value="Actin"/>
</dbReference>
<gene>
    <name evidence="1" type="ORF">C6P40_003951</name>
</gene>
<dbReference type="Proteomes" id="UP000697127">
    <property type="component" value="Unassembled WGS sequence"/>
</dbReference>
<name>A0A9P6WN58_9ASCO</name>
<comment type="caution">
    <text evidence="1">The sequence shown here is derived from an EMBL/GenBank/DDBJ whole genome shotgun (WGS) entry which is preliminary data.</text>
</comment>
<dbReference type="InterPro" id="IPR043129">
    <property type="entry name" value="ATPase_NBD"/>
</dbReference>
<dbReference type="Gene3D" id="3.30.420.40">
    <property type="match status" value="2"/>
</dbReference>
<organism evidence="1 2">
    <name type="scientific">Pichia californica</name>
    <dbReference type="NCBI Taxonomy" id="460514"/>
    <lineage>
        <taxon>Eukaryota</taxon>
        <taxon>Fungi</taxon>
        <taxon>Dikarya</taxon>
        <taxon>Ascomycota</taxon>
        <taxon>Saccharomycotina</taxon>
        <taxon>Pichiomycetes</taxon>
        <taxon>Pichiales</taxon>
        <taxon>Pichiaceae</taxon>
        <taxon>Pichia</taxon>
    </lineage>
</organism>
<evidence type="ECO:0000313" key="2">
    <source>
        <dbReference type="Proteomes" id="UP000697127"/>
    </source>
</evidence>
<dbReference type="EMBL" id="PUHW01000048">
    <property type="protein sequence ID" value="KAG0690055.1"/>
    <property type="molecule type" value="Genomic_DNA"/>
</dbReference>
<accession>A0A9P6WN58</accession>